<dbReference type="GO" id="GO:0031902">
    <property type="term" value="C:late endosome membrane"/>
    <property type="evidence" value="ECO:0007669"/>
    <property type="project" value="TreeGrafter"/>
</dbReference>
<dbReference type="Gene3D" id="3.40.50.150">
    <property type="entry name" value="Vaccinia Virus protein VP39"/>
    <property type="match status" value="1"/>
</dbReference>
<dbReference type="Pfam" id="PF05050">
    <property type="entry name" value="Methyltransf_21"/>
    <property type="match status" value="1"/>
</dbReference>
<dbReference type="InterPro" id="IPR053202">
    <property type="entry name" value="EGF_Rcpt_Signaling_Reg"/>
</dbReference>
<dbReference type="InterPro" id="IPR029063">
    <property type="entry name" value="SAM-dependent_MTases_sf"/>
</dbReference>
<proteinExistence type="predicted"/>
<dbReference type="PANTHER" id="PTHR34009">
    <property type="entry name" value="PROTEIN STAR"/>
    <property type="match status" value="1"/>
</dbReference>
<dbReference type="PANTHER" id="PTHR34009:SF2">
    <property type="entry name" value="PROTEIN STAR"/>
    <property type="match status" value="1"/>
</dbReference>
<feature type="domain" description="Methyltransferase FkbM" evidence="1">
    <location>
        <begin position="27"/>
        <end position="193"/>
    </location>
</feature>
<organism evidence="2">
    <name type="scientific">viral metagenome</name>
    <dbReference type="NCBI Taxonomy" id="1070528"/>
    <lineage>
        <taxon>unclassified sequences</taxon>
        <taxon>metagenomes</taxon>
        <taxon>organismal metagenomes</taxon>
    </lineage>
</organism>
<sequence>MYYSQDYQDSFLEEKIFKGFENGTFVDVGAYDGEKFSNSLFFEKYRNWNGICIEPIPEIYEKLKNKRKCITYKCAIDNKDGTNSFLLNVGYPEMLSGIQQYYDPRHFNRLNIEINNNGGKTSIIDVETKKLSTILEEQSINHVHYLSIDVEGGEFAVIQSIDFSKVFIDVIGFENNYNDISIPIVNYLKDKGYIQLNNDKWCLDIFMIHKNSDFYVE</sequence>
<accession>A0A6C0LUC4</accession>
<dbReference type="EMBL" id="MN740556">
    <property type="protein sequence ID" value="QHU33361.1"/>
    <property type="molecule type" value="Genomic_DNA"/>
</dbReference>
<dbReference type="AlphaFoldDB" id="A0A6C0LUC4"/>
<evidence type="ECO:0000313" key="2">
    <source>
        <dbReference type="EMBL" id="QHU33361.1"/>
    </source>
</evidence>
<dbReference type="GO" id="GO:0016197">
    <property type="term" value="P:endosomal transport"/>
    <property type="evidence" value="ECO:0007669"/>
    <property type="project" value="TreeGrafter"/>
</dbReference>
<dbReference type="GO" id="GO:0005794">
    <property type="term" value="C:Golgi apparatus"/>
    <property type="evidence" value="ECO:0007669"/>
    <property type="project" value="TreeGrafter"/>
</dbReference>
<dbReference type="NCBIfam" id="TIGR01444">
    <property type="entry name" value="fkbM_fam"/>
    <property type="match status" value="1"/>
</dbReference>
<reference evidence="2" key="1">
    <citation type="journal article" date="2020" name="Nature">
        <title>Giant virus diversity and host interactions through global metagenomics.</title>
        <authorList>
            <person name="Schulz F."/>
            <person name="Roux S."/>
            <person name="Paez-Espino D."/>
            <person name="Jungbluth S."/>
            <person name="Walsh D.A."/>
            <person name="Denef V.J."/>
            <person name="McMahon K.D."/>
            <person name="Konstantinidis K.T."/>
            <person name="Eloe-Fadrosh E.A."/>
            <person name="Kyrpides N.C."/>
            <person name="Woyke T."/>
        </authorList>
    </citation>
    <scope>NUCLEOTIDE SEQUENCE</scope>
    <source>
        <strain evidence="2">GVMAG-S-1014582-52</strain>
    </source>
</reference>
<dbReference type="SUPFAM" id="SSF53335">
    <property type="entry name" value="S-adenosyl-L-methionine-dependent methyltransferases"/>
    <property type="match status" value="1"/>
</dbReference>
<dbReference type="GO" id="GO:0005886">
    <property type="term" value="C:plasma membrane"/>
    <property type="evidence" value="ECO:0007669"/>
    <property type="project" value="TreeGrafter"/>
</dbReference>
<dbReference type="GO" id="GO:0005789">
    <property type="term" value="C:endoplasmic reticulum membrane"/>
    <property type="evidence" value="ECO:0007669"/>
    <property type="project" value="TreeGrafter"/>
</dbReference>
<protein>
    <recommendedName>
        <fullName evidence="1">Methyltransferase FkbM domain-containing protein</fullName>
    </recommendedName>
</protein>
<dbReference type="GO" id="GO:0006888">
    <property type="term" value="P:endoplasmic reticulum to Golgi vesicle-mediated transport"/>
    <property type="evidence" value="ECO:0007669"/>
    <property type="project" value="TreeGrafter"/>
</dbReference>
<evidence type="ECO:0000259" key="1">
    <source>
        <dbReference type="Pfam" id="PF05050"/>
    </source>
</evidence>
<dbReference type="InterPro" id="IPR006342">
    <property type="entry name" value="FkbM_mtfrase"/>
</dbReference>
<name>A0A6C0LUC4_9ZZZZ</name>